<sequence>MKGILCATKAVTNEEYRQELAKKRIYYVLIIMVGVITLAITYFASANGIEFNEHLHGTFAGMGTGLILAGVVLIIKTQMTLSSEEKLKAARLNNSDERNMEISSRAFRSAALIMIISFYVTALIGSIMIDERLIQLLLLNMSVLLAGYILSYNYYKRKL</sequence>
<comment type="caution">
    <text evidence="2">The sequence shown here is derived from an EMBL/GenBank/DDBJ whole genome shotgun (WGS) entry which is preliminary data.</text>
</comment>
<accession>A0A2V2F863</accession>
<dbReference type="STRING" id="1034346.GCA_000313565_00110"/>
<feature type="transmembrane region" description="Helical" evidence="1">
    <location>
        <begin position="133"/>
        <end position="155"/>
    </location>
</feature>
<protein>
    <recommendedName>
        <fullName evidence="4">DUF2178 domain-containing protein</fullName>
    </recommendedName>
</protein>
<dbReference type="GeneID" id="94442271"/>
<dbReference type="AlphaFoldDB" id="A0A2V2F863"/>
<keyword evidence="1" id="KW-0472">Membrane</keyword>
<evidence type="ECO:0000313" key="3">
    <source>
        <dbReference type="Proteomes" id="UP000247612"/>
    </source>
</evidence>
<organism evidence="2 3">
    <name type="scientific">Dielma fastidiosa</name>
    <dbReference type="NCBI Taxonomy" id="1034346"/>
    <lineage>
        <taxon>Bacteria</taxon>
        <taxon>Bacillati</taxon>
        <taxon>Bacillota</taxon>
        <taxon>Erysipelotrichia</taxon>
        <taxon>Erysipelotrichales</taxon>
        <taxon>Erysipelotrichaceae</taxon>
        <taxon>Dielma</taxon>
    </lineage>
</organism>
<keyword evidence="1" id="KW-1133">Transmembrane helix</keyword>
<name>A0A2V2F863_9FIRM</name>
<feature type="transmembrane region" description="Helical" evidence="1">
    <location>
        <begin position="25"/>
        <end position="44"/>
    </location>
</feature>
<dbReference type="RefSeq" id="WP_022936422.1">
    <property type="nucleotide sequence ID" value="NZ_CABKRQ010000001.1"/>
</dbReference>
<reference evidence="2 3" key="1">
    <citation type="submission" date="2018-05" db="EMBL/GenBank/DDBJ databases">
        <title>Genomic Encyclopedia of Type Strains, Phase IV (KMG-IV): sequencing the most valuable type-strain genomes for metagenomic binning, comparative biology and taxonomic classification.</title>
        <authorList>
            <person name="Goeker M."/>
        </authorList>
    </citation>
    <scope>NUCLEOTIDE SEQUENCE [LARGE SCALE GENOMIC DNA]</scope>
    <source>
        <strain evidence="2 3">JC118</strain>
    </source>
</reference>
<gene>
    <name evidence="2" type="ORF">DES51_101111</name>
</gene>
<evidence type="ECO:0000313" key="2">
    <source>
        <dbReference type="EMBL" id="PXX81506.1"/>
    </source>
</evidence>
<keyword evidence="3" id="KW-1185">Reference proteome</keyword>
<evidence type="ECO:0000256" key="1">
    <source>
        <dbReference type="SAM" id="Phobius"/>
    </source>
</evidence>
<proteinExistence type="predicted"/>
<keyword evidence="1" id="KW-0812">Transmembrane</keyword>
<dbReference type="EMBL" id="QJKH01000001">
    <property type="protein sequence ID" value="PXX81506.1"/>
    <property type="molecule type" value="Genomic_DNA"/>
</dbReference>
<dbReference type="Proteomes" id="UP000247612">
    <property type="component" value="Unassembled WGS sequence"/>
</dbReference>
<evidence type="ECO:0008006" key="4">
    <source>
        <dbReference type="Google" id="ProtNLM"/>
    </source>
</evidence>
<dbReference type="OrthoDB" id="2049764at2"/>
<feature type="transmembrane region" description="Helical" evidence="1">
    <location>
        <begin position="56"/>
        <end position="75"/>
    </location>
</feature>
<feature type="transmembrane region" description="Helical" evidence="1">
    <location>
        <begin position="106"/>
        <end position="127"/>
    </location>
</feature>